<dbReference type="InterPro" id="IPR031775">
    <property type="entry name" value="PRKG1_interact"/>
</dbReference>
<keyword evidence="1" id="KW-0217">Developmental protein</keyword>
<dbReference type="InParanoid" id="A0A7R8UKD1"/>
<feature type="coiled-coil region" evidence="3">
    <location>
        <begin position="255"/>
        <end position="347"/>
    </location>
</feature>
<accession>A0A7R8UKD1</accession>
<proteinExistence type="predicted"/>
<dbReference type="GO" id="GO:0019901">
    <property type="term" value="F:protein kinase binding"/>
    <property type="evidence" value="ECO:0007669"/>
    <property type="project" value="InterPro"/>
</dbReference>
<protein>
    <recommendedName>
        <fullName evidence="5">cGMP-dependent protein kinase interacting domain-containing protein</fullName>
    </recommendedName>
</protein>
<dbReference type="Proteomes" id="UP000594454">
    <property type="component" value="Chromosome 2"/>
</dbReference>
<dbReference type="GO" id="GO:0004857">
    <property type="term" value="F:enzyme inhibitor activity"/>
    <property type="evidence" value="ECO:0007669"/>
    <property type="project" value="TreeGrafter"/>
</dbReference>
<keyword evidence="2" id="KW-0677">Repeat</keyword>
<dbReference type="OrthoDB" id="19014at2759"/>
<keyword evidence="3" id="KW-0175">Coiled coil</keyword>
<evidence type="ECO:0000259" key="5">
    <source>
        <dbReference type="Pfam" id="PF15898"/>
    </source>
</evidence>
<sequence>MSFRSRSRTTQPIPPTRRRSLSSSRVTPSVGPSSQPSLYNGTQSYSRPYTGGGYYPMQSNSASSYQSPYLANHYGSRENVYNHSPRNGFYPSGSYDKRYGSNAYASDRYVSPYSSYDNGVTTAGLSLGISPKTYTPSQIGNSKPKSSSNQSLNSYQLSKPNKVSTGTNTPPVILNRSASLREQERKGRSRTRSRAIAARSASVSSEKSEGYESGSERLSRSRVGSSGSLSGEQNDSKSNTDATENGEVIDYKALWEAVKLENEQLKQELKKKDEELSTAKAAVDRFANATTKNSLSELEKRERRAMERKLSEMEEELKLLQKYKTENERLRAENRALTRVVSKLTNSAQNQQQNKK</sequence>
<feature type="region of interest" description="Disordered" evidence="4">
    <location>
        <begin position="134"/>
        <end position="244"/>
    </location>
</feature>
<organism evidence="6 7">
    <name type="scientific">Hermetia illucens</name>
    <name type="common">Black soldier fly</name>
    <dbReference type="NCBI Taxonomy" id="343691"/>
    <lineage>
        <taxon>Eukaryota</taxon>
        <taxon>Metazoa</taxon>
        <taxon>Ecdysozoa</taxon>
        <taxon>Arthropoda</taxon>
        <taxon>Hexapoda</taxon>
        <taxon>Insecta</taxon>
        <taxon>Pterygota</taxon>
        <taxon>Neoptera</taxon>
        <taxon>Endopterygota</taxon>
        <taxon>Diptera</taxon>
        <taxon>Brachycera</taxon>
        <taxon>Stratiomyomorpha</taxon>
        <taxon>Stratiomyidae</taxon>
        <taxon>Hermetiinae</taxon>
        <taxon>Hermetia</taxon>
    </lineage>
</organism>
<feature type="compositionally biased region" description="Basic and acidic residues" evidence="4">
    <location>
        <begin position="206"/>
        <end position="219"/>
    </location>
</feature>
<feature type="region of interest" description="Disordered" evidence="4">
    <location>
        <begin position="1"/>
        <end position="51"/>
    </location>
</feature>
<feature type="compositionally biased region" description="Polar residues" evidence="4">
    <location>
        <begin position="161"/>
        <end position="178"/>
    </location>
</feature>
<evidence type="ECO:0000256" key="3">
    <source>
        <dbReference type="SAM" id="Coils"/>
    </source>
</evidence>
<evidence type="ECO:0000256" key="4">
    <source>
        <dbReference type="SAM" id="MobiDB-lite"/>
    </source>
</evidence>
<dbReference type="PANTHER" id="PTHR24179:SF21">
    <property type="entry name" value="MYOSIN BINDING SUBUNIT, ISOFORM O"/>
    <property type="match status" value="1"/>
</dbReference>
<evidence type="ECO:0000313" key="6">
    <source>
        <dbReference type="EMBL" id="CAD7082234.1"/>
    </source>
</evidence>
<dbReference type="GO" id="GO:0019208">
    <property type="term" value="F:phosphatase regulator activity"/>
    <property type="evidence" value="ECO:0007669"/>
    <property type="project" value="TreeGrafter"/>
</dbReference>
<dbReference type="Pfam" id="PF15898">
    <property type="entry name" value="PRKG1_interact"/>
    <property type="match status" value="1"/>
</dbReference>
<gene>
    <name evidence="6" type="ORF">HERILL_LOCUS5286</name>
</gene>
<dbReference type="PANTHER" id="PTHR24179">
    <property type="entry name" value="PROTEIN PHOSPHATASE 1 REGULATORY SUBUNIT 12"/>
    <property type="match status" value="1"/>
</dbReference>
<feature type="compositionally biased region" description="Low complexity" evidence="4">
    <location>
        <begin position="194"/>
        <end position="205"/>
    </location>
</feature>
<reference evidence="6 7" key="1">
    <citation type="submission" date="2020-11" db="EMBL/GenBank/DDBJ databases">
        <authorList>
            <person name="Wallbank WR R."/>
            <person name="Pardo Diaz C."/>
            <person name="Kozak K."/>
            <person name="Martin S."/>
            <person name="Jiggins C."/>
            <person name="Moest M."/>
            <person name="Warren A I."/>
            <person name="Generalovic N T."/>
            <person name="Byers J.R.P. K."/>
            <person name="Montejo-Kovacevich G."/>
            <person name="Yen C E."/>
        </authorList>
    </citation>
    <scope>NUCLEOTIDE SEQUENCE [LARGE SCALE GENOMIC DNA]</scope>
</reference>
<evidence type="ECO:0000313" key="7">
    <source>
        <dbReference type="Proteomes" id="UP000594454"/>
    </source>
</evidence>
<feature type="compositionally biased region" description="Polar residues" evidence="4">
    <location>
        <begin position="31"/>
        <end position="47"/>
    </location>
</feature>
<dbReference type="InterPro" id="IPR051226">
    <property type="entry name" value="PP1_Regulatory_Subunit"/>
</dbReference>
<feature type="domain" description="cGMP-dependent protein kinase interacting" evidence="5">
    <location>
        <begin position="250"/>
        <end position="345"/>
    </location>
</feature>
<dbReference type="AlphaFoldDB" id="A0A7R8UKD1"/>
<dbReference type="GO" id="GO:0005737">
    <property type="term" value="C:cytoplasm"/>
    <property type="evidence" value="ECO:0007669"/>
    <property type="project" value="TreeGrafter"/>
</dbReference>
<feature type="compositionally biased region" description="Low complexity" evidence="4">
    <location>
        <begin position="141"/>
        <end position="159"/>
    </location>
</feature>
<feature type="compositionally biased region" description="Low complexity" evidence="4">
    <location>
        <begin position="21"/>
        <end position="30"/>
    </location>
</feature>
<feature type="compositionally biased region" description="Low complexity" evidence="4">
    <location>
        <begin position="221"/>
        <end position="232"/>
    </location>
</feature>
<evidence type="ECO:0000256" key="2">
    <source>
        <dbReference type="ARBA" id="ARBA00022737"/>
    </source>
</evidence>
<evidence type="ECO:0000256" key="1">
    <source>
        <dbReference type="ARBA" id="ARBA00022473"/>
    </source>
</evidence>
<name>A0A7R8UKD1_HERIL</name>
<dbReference type="Gene3D" id="6.10.250.1820">
    <property type="match status" value="1"/>
</dbReference>
<dbReference type="EMBL" id="LR899010">
    <property type="protein sequence ID" value="CAD7082234.1"/>
    <property type="molecule type" value="Genomic_DNA"/>
</dbReference>
<keyword evidence="7" id="KW-1185">Reference proteome</keyword>